<reference evidence="10 11" key="1">
    <citation type="journal article" date="2020" name="Phytopathology">
        <title>A high-quality genome resource of Botrytis fragariae, a new and rapidly spreading fungal pathogen causing strawberry gray mold in the U.S.A.</title>
        <authorList>
            <person name="Wu Y."/>
            <person name="Saski C.A."/>
            <person name="Schnabel G."/>
            <person name="Xiao S."/>
            <person name="Hu M."/>
        </authorList>
    </citation>
    <scope>NUCLEOTIDE SEQUENCE [LARGE SCALE GENOMIC DNA]</scope>
    <source>
        <strain evidence="10 11">BVB16</strain>
    </source>
</reference>
<dbReference type="PANTHER" id="PTHR11947">
    <property type="entry name" value="PYRUVATE DEHYDROGENASE KINASE"/>
    <property type="match status" value="1"/>
</dbReference>
<comment type="similarity">
    <text evidence="1 8">Belongs to the PDK/BCKDK protein kinase family.</text>
</comment>
<evidence type="ECO:0000256" key="7">
    <source>
        <dbReference type="ARBA" id="ARBA00048201"/>
    </source>
</evidence>
<dbReference type="GO" id="GO:0005524">
    <property type="term" value="F:ATP binding"/>
    <property type="evidence" value="ECO:0007669"/>
    <property type="project" value="UniProtKB-UniRule"/>
</dbReference>
<dbReference type="InterPro" id="IPR018955">
    <property type="entry name" value="BCDHK/PDK_N"/>
</dbReference>
<keyword evidence="5 8" id="KW-0067">ATP-binding</keyword>
<dbReference type="Gene3D" id="1.20.140.20">
    <property type="entry name" value="Alpha-ketoacid/pyruvate dehydrogenase kinase, N-terminal domain"/>
    <property type="match status" value="2"/>
</dbReference>
<dbReference type="InterPro" id="IPR036890">
    <property type="entry name" value="HATPase_C_sf"/>
</dbReference>
<dbReference type="CDD" id="cd16929">
    <property type="entry name" value="HATPase_PDK-like"/>
    <property type="match status" value="1"/>
</dbReference>
<protein>
    <recommendedName>
        <fullName evidence="8">Protein-serine/threonine kinase</fullName>
        <ecNumber evidence="8">2.7.11.-</ecNumber>
    </recommendedName>
</protein>
<feature type="domain" description="Histidine kinase/HSP90-like ATPase" evidence="9">
    <location>
        <begin position="243"/>
        <end position="402"/>
    </location>
</feature>
<evidence type="ECO:0000256" key="4">
    <source>
        <dbReference type="ARBA" id="ARBA00022777"/>
    </source>
</evidence>
<keyword evidence="2 8" id="KW-0808">Transferase</keyword>
<dbReference type="Proteomes" id="UP000531561">
    <property type="component" value="Unassembled WGS sequence"/>
</dbReference>
<evidence type="ECO:0000256" key="5">
    <source>
        <dbReference type="ARBA" id="ARBA00022840"/>
    </source>
</evidence>
<keyword evidence="10" id="KW-0670">Pyruvate</keyword>
<dbReference type="GO" id="GO:0010906">
    <property type="term" value="P:regulation of glucose metabolic process"/>
    <property type="evidence" value="ECO:0007669"/>
    <property type="project" value="TreeGrafter"/>
</dbReference>
<dbReference type="Pfam" id="PF10436">
    <property type="entry name" value="BCDHK_Adom3"/>
    <property type="match status" value="2"/>
</dbReference>
<dbReference type="InterPro" id="IPR003594">
    <property type="entry name" value="HATPase_dom"/>
</dbReference>
<dbReference type="SUPFAM" id="SSF55874">
    <property type="entry name" value="ATPase domain of HSP90 chaperone/DNA topoisomerase II/histidine kinase"/>
    <property type="match status" value="1"/>
</dbReference>
<dbReference type="GeneID" id="59257725"/>
<evidence type="ECO:0000256" key="3">
    <source>
        <dbReference type="ARBA" id="ARBA00022741"/>
    </source>
</evidence>
<accession>A0A8H6EK51</accession>
<evidence type="ECO:0000256" key="2">
    <source>
        <dbReference type="ARBA" id="ARBA00022679"/>
    </source>
</evidence>
<dbReference type="Gene3D" id="3.30.565.10">
    <property type="entry name" value="Histidine kinase-like ATPase, C-terminal domain"/>
    <property type="match status" value="1"/>
</dbReference>
<keyword evidence="6 8" id="KW-0496">Mitochondrion</keyword>
<dbReference type="EC" id="2.7.11.-" evidence="8"/>
<organism evidence="10 11">
    <name type="scientific">Botrytis fragariae</name>
    <dbReference type="NCBI Taxonomy" id="1964551"/>
    <lineage>
        <taxon>Eukaryota</taxon>
        <taxon>Fungi</taxon>
        <taxon>Dikarya</taxon>
        <taxon>Ascomycota</taxon>
        <taxon>Pezizomycotina</taxon>
        <taxon>Leotiomycetes</taxon>
        <taxon>Helotiales</taxon>
        <taxon>Sclerotiniaceae</taxon>
        <taxon>Botrytis</taxon>
    </lineage>
</organism>
<proteinExistence type="inferred from homology"/>
<dbReference type="GO" id="GO:0004740">
    <property type="term" value="F:pyruvate dehydrogenase (acetyl-transferring) kinase activity"/>
    <property type="evidence" value="ECO:0007669"/>
    <property type="project" value="UniProtKB-EC"/>
</dbReference>
<evidence type="ECO:0000313" key="10">
    <source>
        <dbReference type="EMBL" id="KAF5875174.1"/>
    </source>
</evidence>
<evidence type="ECO:0000259" key="9">
    <source>
        <dbReference type="SMART" id="SM00387"/>
    </source>
</evidence>
<dbReference type="PANTHER" id="PTHR11947:SF3">
    <property type="entry name" value="[PYRUVATE DEHYDROGENASE (ACETYL-TRANSFERRING)] KINASE, MITOCHONDRIAL"/>
    <property type="match status" value="1"/>
</dbReference>
<dbReference type="SMART" id="SM00387">
    <property type="entry name" value="HATPase_c"/>
    <property type="match status" value="1"/>
</dbReference>
<evidence type="ECO:0000256" key="8">
    <source>
        <dbReference type="RuleBase" id="RU366032"/>
    </source>
</evidence>
<name>A0A8H6EK51_9HELO</name>
<dbReference type="OrthoDB" id="241648at2759"/>
<dbReference type="EMBL" id="JABFCT010000006">
    <property type="protein sequence ID" value="KAF5875174.1"/>
    <property type="molecule type" value="Genomic_DNA"/>
</dbReference>
<comment type="subcellular location">
    <subcellularLocation>
        <location evidence="8">Mitochondrion matrix</location>
    </subcellularLocation>
</comment>
<evidence type="ECO:0000256" key="1">
    <source>
        <dbReference type="ARBA" id="ARBA00006155"/>
    </source>
</evidence>
<keyword evidence="11" id="KW-1185">Reference proteome</keyword>
<dbReference type="InterPro" id="IPR039028">
    <property type="entry name" value="BCKD/PDK"/>
</dbReference>
<gene>
    <name evidence="10" type="ORF">Bfra_003627</name>
</gene>
<evidence type="ECO:0000256" key="6">
    <source>
        <dbReference type="ARBA" id="ARBA00023128"/>
    </source>
</evidence>
<keyword evidence="4 8" id="KW-0418">Kinase</keyword>
<evidence type="ECO:0000313" key="11">
    <source>
        <dbReference type="Proteomes" id="UP000531561"/>
    </source>
</evidence>
<dbReference type="GO" id="GO:0005759">
    <property type="term" value="C:mitochondrial matrix"/>
    <property type="evidence" value="ECO:0007669"/>
    <property type="project" value="UniProtKB-SubCell"/>
</dbReference>
<comment type="catalytic activity">
    <reaction evidence="7">
        <text>L-seryl-[pyruvate dehydrogenase E1 alpha subunit] + ATP = O-phospho-L-seryl-[pyruvate dehydrogenase E1 alpha subunit] + ADP + H(+)</text>
        <dbReference type="Rhea" id="RHEA:23052"/>
        <dbReference type="Rhea" id="RHEA-COMP:13689"/>
        <dbReference type="Rhea" id="RHEA-COMP:13690"/>
        <dbReference type="ChEBI" id="CHEBI:15378"/>
        <dbReference type="ChEBI" id="CHEBI:29999"/>
        <dbReference type="ChEBI" id="CHEBI:30616"/>
        <dbReference type="ChEBI" id="CHEBI:83421"/>
        <dbReference type="ChEBI" id="CHEBI:456216"/>
        <dbReference type="EC" id="2.7.11.2"/>
    </reaction>
</comment>
<dbReference type="InterPro" id="IPR036784">
    <property type="entry name" value="AK/P_DHK_N_sf"/>
</dbReference>
<dbReference type="RefSeq" id="XP_037194120.1">
    <property type="nucleotide sequence ID" value="XM_037334033.1"/>
</dbReference>
<dbReference type="Pfam" id="PF02518">
    <property type="entry name" value="HATPase_c"/>
    <property type="match status" value="1"/>
</dbReference>
<sequence>MSWKTTEMLMDTIKHYSHFPATGVSLRQMVQFGERPSTGTLFRASQFLSEELPIRLAHRVQELSDLPDGLNEMPSIKRVKDCSNGNGKGKESKSAAARRYFATVEDSTDWPPELHDYNQRFAQTLNHIKRRHDGVVTTVAQGILEYKRKRQRMQIDNNIQSFLDRFYMSRIGIRMLIGQHIALTDQSHDKDPNYVGIICTKTNVRDLAEEAIENARFVCEDHYGLFDAPKIQLVCPPNLHFMYVPGHLSHMLFETLKNSLRAVVETHGQDKQDFPVTKVVVAEGKEDITIKISDEGGGIPRSSIPLVWTYMYTTVDSTPSLDPDFDKSDFKAPMAGFGYGLPISRLYARYFGGDLKLIIMRDTWKTQSSPDIGGARARGGDGISRGLTLGLGHKQMNLKLGKGKAGIGMREVSERKQVGDAESMINEGRGGSGMEGVFMGEGGEV</sequence>
<comment type="caution">
    <text evidence="10">The sequence shown here is derived from an EMBL/GenBank/DDBJ whole genome shotgun (WGS) entry which is preliminary data.</text>
</comment>
<keyword evidence="3 8" id="KW-0547">Nucleotide-binding</keyword>
<dbReference type="SUPFAM" id="SSF69012">
    <property type="entry name" value="alpha-ketoacid dehydrogenase kinase, N-terminal domain"/>
    <property type="match status" value="1"/>
</dbReference>
<dbReference type="AlphaFoldDB" id="A0A8H6EK51"/>